<organism evidence="2 3">
    <name type="scientific">Mycetohabitans rhizoxinica</name>
    <dbReference type="NCBI Taxonomy" id="412963"/>
    <lineage>
        <taxon>Bacteria</taxon>
        <taxon>Pseudomonadati</taxon>
        <taxon>Pseudomonadota</taxon>
        <taxon>Betaproteobacteria</taxon>
        <taxon>Burkholderiales</taxon>
        <taxon>Burkholderiaceae</taxon>
        <taxon>Mycetohabitans</taxon>
    </lineage>
</organism>
<dbReference type="Gene3D" id="1.20.1260.10">
    <property type="match status" value="1"/>
</dbReference>
<dbReference type="Pfam" id="PF09537">
    <property type="entry name" value="DUF2383"/>
    <property type="match status" value="1"/>
</dbReference>
<dbReference type="EMBL" id="CP062176">
    <property type="protein sequence ID" value="WXK38813.1"/>
    <property type="molecule type" value="Genomic_DNA"/>
</dbReference>
<keyword evidence="3" id="KW-1185">Reference proteome</keyword>
<name>A0ABZ2PUP8_9BURK</name>
<evidence type="ECO:0000313" key="2">
    <source>
        <dbReference type="EMBL" id="WXK38813.1"/>
    </source>
</evidence>
<dbReference type="RefSeq" id="WP_013436019.1">
    <property type="nucleotide sequence ID" value="NZ_CP062171.1"/>
</dbReference>
<accession>A0ABZ2PUP8</accession>
<dbReference type="SUPFAM" id="SSF47240">
    <property type="entry name" value="Ferritin-like"/>
    <property type="match status" value="1"/>
</dbReference>
<dbReference type="NCBIfam" id="TIGR02284">
    <property type="entry name" value="PA2169 family four-helix-bundle protein"/>
    <property type="match status" value="1"/>
</dbReference>
<proteinExistence type="predicted"/>
<dbReference type="InterPro" id="IPR009078">
    <property type="entry name" value="Ferritin-like_SF"/>
</dbReference>
<protein>
    <submittedName>
        <fullName evidence="2">PA2169 family four-helix-bundle protein</fullName>
    </submittedName>
</protein>
<evidence type="ECO:0000259" key="1">
    <source>
        <dbReference type="Pfam" id="PF09537"/>
    </source>
</evidence>
<reference evidence="2 3" key="1">
    <citation type="submission" date="2020-09" db="EMBL/GenBank/DDBJ databases">
        <title>Genome sequences of Mycetohabitans spp.</title>
        <authorList>
            <person name="Carter M.E."/>
            <person name="Carpenter S.C.D."/>
            <person name="Bogdanove A.J."/>
        </authorList>
    </citation>
    <scope>NUCLEOTIDE SEQUENCE [LARGE SCALE GENOMIC DNA]</scope>
    <source>
        <strain evidence="2 3">B12</strain>
    </source>
</reference>
<dbReference type="InterPro" id="IPR019052">
    <property type="entry name" value="DUF2383"/>
</dbReference>
<dbReference type="InterPro" id="IPR011971">
    <property type="entry name" value="CHP02284"/>
</dbReference>
<dbReference type="PIRSF" id="PIRSF029477">
    <property type="entry name" value="UCP029477"/>
    <property type="match status" value="1"/>
</dbReference>
<sequence>MATHIVSVLNNLIETSKDGEAGFRKAAEDTSNPELKALFTSRAQSCAQAVSELQAAIHSIGGKAEDHGSASGALHRGWMDLKSAIKGRSDHEILADCEKGEDVAKKHYRQALDEALPADIRMLVERQYEGVLKTHDRVRELRDATAR</sequence>
<gene>
    <name evidence="2" type="ORF">IHE29_05770</name>
</gene>
<feature type="domain" description="DUF2383" evidence="1">
    <location>
        <begin position="5"/>
        <end position="113"/>
    </location>
</feature>
<dbReference type="InterPro" id="IPR012347">
    <property type="entry name" value="Ferritin-like"/>
</dbReference>
<evidence type="ECO:0000313" key="3">
    <source>
        <dbReference type="Proteomes" id="UP001493153"/>
    </source>
</evidence>
<dbReference type="InterPro" id="IPR016920">
    <property type="entry name" value="UCP029477"/>
</dbReference>
<dbReference type="Proteomes" id="UP001493153">
    <property type="component" value="Chromosome"/>
</dbReference>